<protein>
    <submittedName>
        <fullName evidence="1">Uncharacterized protein</fullName>
    </submittedName>
</protein>
<evidence type="ECO:0000313" key="2">
    <source>
        <dbReference type="Proteomes" id="UP000829447"/>
    </source>
</evidence>
<gene>
    <name evidence="1" type="ORF">PGIGA_G00195920</name>
</gene>
<accession>A0ACC5XX87</accession>
<organism evidence="1 2">
    <name type="scientific">Pangasianodon gigas</name>
    <name type="common">Mekong giant catfish</name>
    <name type="synonym">Pangasius gigas</name>
    <dbReference type="NCBI Taxonomy" id="30993"/>
    <lineage>
        <taxon>Eukaryota</taxon>
        <taxon>Metazoa</taxon>
        <taxon>Chordata</taxon>
        <taxon>Craniata</taxon>
        <taxon>Vertebrata</taxon>
        <taxon>Euteleostomi</taxon>
        <taxon>Actinopterygii</taxon>
        <taxon>Neopterygii</taxon>
        <taxon>Teleostei</taxon>
        <taxon>Ostariophysi</taxon>
        <taxon>Siluriformes</taxon>
        <taxon>Pangasiidae</taxon>
        <taxon>Pangasianodon</taxon>
    </lineage>
</organism>
<proteinExistence type="predicted"/>
<comment type="caution">
    <text evidence="1">The sequence shown here is derived from an EMBL/GenBank/DDBJ whole genome shotgun (WGS) entry which is preliminary data.</text>
</comment>
<dbReference type="Proteomes" id="UP000829447">
    <property type="component" value="Linkage Group LG30"/>
</dbReference>
<keyword evidence="2" id="KW-1185">Reference proteome</keyword>
<reference evidence="1 2" key="1">
    <citation type="journal article" date="2022" name="bioRxiv">
        <title>An ancient truncated duplication of the anti-Mullerian hormone receptor type 2 gene is a potential conserved master sex determinant in the Pangasiidae catfish family.</title>
        <authorList>
            <person name="Wen M."/>
            <person name="Pan Q."/>
            <person name="Jouanno E."/>
            <person name="Montfort J."/>
            <person name="Zahm M."/>
            <person name="Cabau C."/>
            <person name="Klopp C."/>
            <person name="Iampietro C."/>
            <person name="Roques C."/>
            <person name="Bouchez O."/>
            <person name="Castinel A."/>
            <person name="Donnadieu C."/>
            <person name="Parrinello H."/>
            <person name="Poncet C."/>
            <person name="Belmonte E."/>
            <person name="Gautier V."/>
            <person name="Avarre J.-C."/>
            <person name="Dugue R."/>
            <person name="Gustiano R."/>
            <person name="Ha T.T.T."/>
            <person name="Campet M."/>
            <person name="Sriphairoj K."/>
            <person name="Ribolli J."/>
            <person name="de Almeida F.L."/>
            <person name="Desvignes T."/>
            <person name="Postlethwait J.H."/>
            <person name="Bucao C.F."/>
            <person name="Robinson-Rechavi M."/>
            <person name="Bobe J."/>
            <person name="Herpin A."/>
            <person name="Guiguen Y."/>
        </authorList>
    </citation>
    <scope>NUCLEOTIDE SEQUENCE [LARGE SCALE GENOMIC DNA]</scope>
    <source>
        <strain evidence="1">YG-Dec2019</strain>
    </source>
</reference>
<evidence type="ECO:0000313" key="1">
    <source>
        <dbReference type="EMBL" id="MCI4395778.1"/>
    </source>
</evidence>
<dbReference type="EMBL" id="CM040483">
    <property type="protein sequence ID" value="MCI4395778.1"/>
    <property type="molecule type" value="Genomic_DNA"/>
</dbReference>
<sequence length="140" mass="15313">MQAPCRQGGAGFDTLRCNQQLRFIRHVTHAARETGSIRRGPAPPCSLYFSAGGATARDVTIGVASVKSAPRVFPVGSSRAVTFMLAGSWFVWIQDPCRSDPFAVTRLSDNFELNPNMSTIVCCQTDQVIIHDQPRKGFIL</sequence>
<name>A0ACC5XX87_PANGG</name>